<reference evidence="1 2" key="1">
    <citation type="journal article" date="2015" name="Genome Biol. Evol.">
        <title>Comparative Genomics of a Bacterivorous Green Alga Reveals Evolutionary Causalities and Consequences of Phago-Mixotrophic Mode of Nutrition.</title>
        <authorList>
            <person name="Burns J.A."/>
            <person name="Paasch A."/>
            <person name="Narechania A."/>
            <person name="Kim E."/>
        </authorList>
    </citation>
    <scope>NUCLEOTIDE SEQUENCE [LARGE SCALE GENOMIC DNA]</scope>
    <source>
        <strain evidence="1 2">PLY_AMNH</strain>
    </source>
</reference>
<sequence length="132" mass="15487">MNVQFRVWSYDRNFRFVSVARYKVTKVKWIRREKTADLYHRPTLPTSLHLCKIFFSRCKDASNKCRTQLSEGISFIYTLALPSPTTWSYQTVLLRLPQDITYFLERVIGKTLKTAGDVASRHDFHLLLLAAL</sequence>
<keyword evidence="2" id="KW-1185">Reference proteome</keyword>
<proteinExistence type="predicted"/>
<organism evidence="1 2">
    <name type="scientific">Cymbomonas tetramitiformis</name>
    <dbReference type="NCBI Taxonomy" id="36881"/>
    <lineage>
        <taxon>Eukaryota</taxon>
        <taxon>Viridiplantae</taxon>
        <taxon>Chlorophyta</taxon>
        <taxon>Pyramimonadophyceae</taxon>
        <taxon>Pyramimonadales</taxon>
        <taxon>Pyramimonadaceae</taxon>
        <taxon>Cymbomonas</taxon>
    </lineage>
</organism>
<dbReference type="Proteomes" id="UP001190700">
    <property type="component" value="Unassembled WGS sequence"/>
</dbReference>
<protein>
    <submittedName>
        <fullName evidence="1">Uncharacterized protein</fullName>
    </submittedName>
</protein>
<evidence type="ECO:0000313" key="1">
    <source>
        <dbReference type="EMBL" id="KAK3286959.1"/>
    </source>
</evidence>
<evidence type="ECO:0000313" key="2">
    <source>
        <dbReference type="Proteomes" id="UP001190700"/>
    </source>
</evidence>
<dbReference type="EMBL" id="LGRX02001065">
    <property type="protein sequence ID" value="KAK3286959.1"/>
    <property type="molecule type" value="Genomic_DNA"/>
</dbReference>
<dbReference type="AlphaFoldDB" id="A0AAE0GZ10"/>
<name>A0AAE0GZ10_9CHLO</name>
<comment type="caution">
    <text evidence="1">The sequence shown here is derived from an EMBL/GenBank/DDBJ whole genome shotgun (WGS) entry which is preliminary data.</text>
</comment>
<accession>A0AAE0GZ10</accession>
<gene>
    <name evidence="1" type="ORF">CYMTET_5507</name>
</gene>